<evidence type="ECO:0008006" key="11">
    <source>
        <dbReference type="Google" id="ProtNLM"/>
    </source>
</evidence>
<evidence type="ECO:0000256" key="1">
    <source>
        <dbReference type="ARBA" id="ARBA00004141"/>
    </source>
</evidence>
<evidence type="ECO:0000256" key="2">
    <source>
        <dbReference type="ARBA" id="ARBA00022692"/>
    </source>
</evidence>
<protein>
    <recommendedName>
        <fullName evidence="11">Ion transport domain-containing protein</fullName>
    </recommendedName>
</protein>
<feature type="transmembrane region" description="Helical" evidence="6">
    <location>
        <begin position="349"/>
        <end position="369"/>
    </location>
</feature>
<dbReference type="InterPro" id="IPR050818">
    <property type="entry name" value="KCNH_animal-type"/>
</dbReference>
<evidence type="ECO:0000256" key="6">
    <source>
        <dbReference type="SAM" id="Phobius"/>
    </source>
</evidence>
<feature type="domain" description="Ion transport" evidence="7">
    <location>
        <begin position="161"/>
        <end position="403"/>
    </location>
</feature>
<dbReference type="InterPro" id="IPR025874">
    <property type="entry name" value="DZR"/>
</dbReference>
<dbReference type="EMBL" id="CAUYUJ010001102">
    <property type="protein sequence ID" value="CAK0794147.1"/>
    <property type="molecule type" value="Genomic_DNA"/>
</dbReference>
<keyword evidence="10" id="KW-1185">Reference proteome</keyword>
<feature type="transmembrane region" description="Helical" evidence="6">
    <location>
        <begin position="381"/>
        <end position="399"/>
    </location>
</feature>
<evidence type="ECO:0000259" key="8">
    <source>
        <dbReference type="Pfam" id="PF12773"/>
    </source>
</evidence>
<dbReference type="PANTHER" id="PTHR10217">
    <property type="entry name" value="VOLTAGE AND LIGAND GATED POTASSIUM CHANNEL"/>
    <property type="match status" value="1"/>
</dbReference>
<sequence>VSNARSAAGGRSARIGGARKKEREKNERECSGCGTCTTDTKSRFCTTCGQELEMPRVCSGCEEVLLPGDTFCARCGCKSGPQRGGTVSAFEVHAPWKLSPLESKSLLRAGSRHSLRSLSTENLLQEGQGTSRITLNPSGMQMAKTEMNKMILHPSSGPRLIWDMLTMIFVSYDVIVLPLAFLEMETPPAMDGMSWLLRVFWSVDLICAFFTGYHDRDGKLQMSVVKVGKHYLRTWFCMDLGLVLIDWLTVLLKTQAKAASIARLGKTVRAARMLRMARALRLTRVIAEVSPSVEYYLRSEMSVVVLGVTRVMLVMALISHFLACSWYGLGASGGPEAVTWLKVGDYDQLDVGSGYAIALHWSLTQFIGSMEVNPVSTGERMFNVGVLMFAFLALCVLPAKITSLMTQFQITAAERSQALSQLSQFLYDQRVSRYLTLRLVRAANSAMLVQSRKTPEDKIVLLGLISDTLKMELHYEMRPARTAASRPVALLEKQLDRCGPEHLCPQCPTCPQCPGPPPCLPLWPAGLGGFVAGVATTALAALFAGRCRGRREGARPARAVGPSPPLGLADGPASFVPAPALAAAPEPRVPATLPGAAALRGRASHRGAGVLTFG</sequence>
<dbReference type="Proteomes" id="UP001189429">
    <property type="component" value="Unassembled WGS sequence"/>
</dbReference>
<dbReference type="SUPFAM" id="SSF81324">
    <property type="entry name" value="Voltage-gated potassium channels"/>
    <property type="match status" value="1"/>
</dbReference>
<dbReference type="Pfam" id="PF00520">
    <property type="entry name" value="Ion_trans"/>
    <property type="match status" value="1"/>
</dbReference>
<evidence type="ECO:0000259" key="7">
    <source>
        <dbReference type="Pfam" id="PF00520"/>
    </source>
</evidence>
<evidence type="ECO:0000313" key="10">
    <source>
        <dbReference type="Proteomes" id="UP001189429"/>
    </source>
</evidence>
<feature type="transmembrane region" description="Helical" evidence="6">
    <location>
        <begin position="160"/>
        <end position="181"/>
    </location>
</feature>
<evidence type="ECO:0000256" key="5">
    <source>
        <dbReference type="SAM" id="MobiDB-lite"/>
    </source>
</evidence>
<evidence type="ECO:0000313" key="9">
    <source>
        <dbReference type="EMBL" id="CAK0794147.1"/>
    </source>
</evidence>
<gene>
    <name evidence="9" type="ORF">PCOR1329_LOCUS4224</name>
</gene>
<comment type="caution">
    <text evidence="9">The sequence shown here is derived from an EMBL/GenBank/DDBJ whole genome shotgun (WGS) entry which is preliminary data.</text>
</comment>
<feature type="non-terminal residue" evidence="9">
    <location>
        <position position="1"/>
    </location>
</feature>
<dbReference type="Pfam" id="PF12773">
    <property type="entry name" value="DZR"/>
    <property type="match status" value="1"/>
</dbReference>
<feature type="domain" description="DZANK-type" evidence="8">
    <location>
        <begin position="30"/>
        <end position="76"/>
    </location>
</feature>
<comment type="subcellular location">
    <subcellularLocation>
        <location evidence="1">Membrane</location>
        <topology evidence="1">Multi-pass membrane protein</topology>
    </subcellularLocation>
</comment>
<dbReference type="Gene3D" id="1.10.287.70">
    <property type="match status" value="1"/>
</dbReference>
<feature type="compositionally biased region" description="Low complexity" evidence="5">
    <location>
        <begin position="1"/>
        <end position="16"/>
    </location>
</feature>
<feature type="region of interest" description="Disordered" evidence="5">
    <location>
        <begin position="1"/>
        <end position="21"/>
    </location>
</feature>
<dbReference type="InterPro" id="IPR005821">
    <property type="entry name" value="Ion_trans_dom"/>
</dbReference>
<reference evidence="9" key="1">
    <citation type="submission" date="2023-10" db="EMBL/GenBank/DDBJ databases">
        <authorList>
            <person name="Chen Y."/>
            <person name="Shah S."/>
            <person name="Dougan E. K."/>
            <person name="Thang M."/>
            <person name="Chan C."/>
        </authorList>
    </citation>
    <scope>NUCLEOTIDE SEQUENCE [LARGE SCALE GENOMIC DNA]</scope>
</reference>
<proteinExistence type="predicted"/>
<evidence type="ECO:0000256" key="3">
    <source>
        <dbReference type="ARBA" id="ARBA00022989"/>
    </source>
</evidence>
<name>A0ABN9PRC2_9DINO</name>
<feature type="transmembrane region" description="Helical" evidence="6">
    <location>
        <begin position="303"/>
        <end position="329"/>
    </location>
</feature>
<feature type="transmembrane region" description="Helical" evidence="6">
    <location>
        <begin position="193"/>
        <end position="213"/>
    </location>
</feature>
<keyword evidence="3 6" id="KW-1133">Transmembrane helix</keyword>
<organism evidence="9 10">
    <name type="scientific">Prorocentrum cordatum</name>
    <dbReference type="NCBI Taxonomy" id="2364126"/>
    <lineage>
        <taxon>Eukaryota</taxon>
        <taxon>Sar</taxon>
        <taxon>Alveolata</taxon>
        <taxon>Dinophyceae</taxon>
        <taxon>Prorocentrales</taxon>
        <taxon>Prorocentraceae</taxon>
        <taxon>Prorocentrum</taxon>
    </lineage>
</organism>
<accession>A0ABN9PRC2</accession>
<dbReference type="PANTHER" id="PTHR10217:SF435">
    <property type="entry name" value="POTASSIUM VOLTAGE-GATED CHANNEL PROTEIN EAG"/>
    <property type="match status" value="1"/>
</dbReference>
<evidence type="ECO:0000256" key="4">
    <source>
        <dbReference type="ARBA" id="ARBA00023136"/>
    </source>
</evidence>
<keyword evidence="4 6" id="KW-0472">Membrane</keyword>
<feature type="transmembrane region" description="Helical" evidence="6">
    <location>
        <begin position="522"/>
        <end position="545"/>
    </location>
</feature>
<keyword evidence="2 6" id="KW-0812">Transmembrane</keyword>